<dbReference type="PANTHER" id="PTHR43421:SF1">
    <property type="entry name" value="METALLOPROTEASE PMBA"/>
    <property type="match status" value="1"/>
</dbReference>
<dbReference type="Gene3D" id="3.30.2290.10">
    <property type="entry name" value="PmbA/TldD superfamily"/>
    <property type="match status" value="1"/>
</dbReference>
<dbReference type="GO" id="GO:0006508">
    <property type="term" value="P:proteolysis"/>
    <property type="evidence" value="ECO:0007669"/>
    <property type="project" value="InterPro"/>
</dbReference>
<dbReference type="EMBL" id="AP014945">
    <property type="protein sequence ID" value="BAU22683.1"/>
    <property type="molecule type" value="Genomic_DNA"/>
</dbReference>
<evidence type="ECO:0000313" key="4">
    <source>
        <dbReference type="Proteomes" id="UP000068196"/>
    </source>
</evidence>
<dbReference type="OrthoDB" id="9803618at2"/>
<dbReference type="AlphaFoldDB" id="A0A0U4W0J2"/>
<dbReference type="Proteomes" id="UP000068196">
    <property type="component" value="Chromosome"/>
</dbReference>
<evidence type="ECO:0008006" key="5">
    <source>
        <dbReference type="Google" id="ProtNLM"/>
    </source>
</evidence>
<dbReference type="STRING" id="1653476.THC_0285"/>
<reference evidence="3 4" key="1">
    <citation type="journal article" date="2016" name="Int. J. Syst. Evol. Microbiol.">
        <title>Caldimicrobium thiodismutans sp. nov., a sulfur-disproportionating bacterium isolated from a hot spring, and emended description of the genus Caldimicrobium.</title>
        <authorList>
            <person name="Kojima H."/>
            <person name="Umezawa K."/>
            <person name="Fukui M."/>
        </authorList>
    </citation>
    <scope>NUCLEOTIDE SEQUENCE [LARGE SCALE GENOMIC DNA]</scope>
    <source>
        <strain evidence="3 4">TF1</strain>
    </source>
</reference>
<dbReference type="Pfam" id="PF19289">
    <property type="entry name" value="PmbA_TldD_3rd"/>
    <property type="match status" value="1"/>
</dbReference>
<protein>
    <recommendedName>
        <fullName evidence="5">TldD/PmbA family protein</fullName>
    </recommendedName>
</protein>
<feature type="domain" description="Metalloprotease TldD/E C-terminal" evidence="1">
    <location>
        <begin position="217"/>
        <end position="430"/>
    </location>
</feature>
<feature type="domain" description="Metalloprotease TldD/E central" evidence="2">
    <location>
        <begin position="108"/>
        <end position="207"/>
    </location>
</feature>
<keyword evidence="4" id="KW-1185">Reference proteome</keyword>
<dbReference type="PANTHER" id="PTHR43421">
    <property type="entry name" value="METALLOPROTEASE PMBA"/>
    <property type="match status" value="1"/>
</dbReference>
<evidence type="ECO:0000259" key="1">
    <source>
        <dbReference type="Pfam" id="PF19289"/>
    </source>
</evidence>
<proteinExistence type="predicted"/>
<dbReference type="InterPro" id="IPR045569">
    <property type="entry name" value="Metalloprtase-TldD/E_C"/>
</dbReference>
<reference evidence="4" key="2">
    <citation type="journal article" date="2016" name="Int. J. Syst. Evol. Microbiol.">
        <title>Caldimicrobium thiodismutans sp. nov., a sulfur-disproportionating bacterium isolated from a hot spring.</title>
        <authorList>
            <person name="Kojima H."/>
            <person name="Umezawa K."/>
            <person name="Fukui M."/>
        </authorList>
    </citation>
    <scope>NUCLEOTIDE SEQUENCE [LARGE SCALE GENOMIC DNA]</scope>
    <source>
        <strain evidence="4">TF1</strain>
    </source>
</reference>
<dbReference type="GO" id="GO:0005829">
    <property type="term" value="C:cytosol"/>
    <property type="evidence" value="ECO:0007669"/>
    <property type="project" value="TreeGrafter"/>
</dbReference>
<dbReference type="RefSeq" id="WP_068512266.1">
    <property type="nucleotide sequence ID" value="NZ_AP014945.1"/>
</dbReference>
<dbReference type="Pfam" id="PF19290">
    <property type="entry name" value="PmbA_TldD_2nd"/>
    <property type="match status" value="1"/>
</dbReference>
<evidence type="ECO:0000313" key="3">
    <source>
        <dbReference type="EMBL" id="BAU22683.1"/>
    </source>
</evidence>
<dbReference type="SUPFAM" id="SSF111283">
    <property type="entry name" value="Putative modulator of DNA gyrase, PmbA/TldD"/>
    <property type="match status" value="1"/>
</dbReference>
<evidence type="ECO:0000259" key="2">
    <source>
        <dbReference type="Pfam" id="PF19290"/>
    </source>
</evidence>
<name>A0A0U4W0J2_9BACT</name>
<dbReference type="InterPro" id="IPR045570">
    <property type="entry name" value="Metalloprtase-TldD/E_cen_dom"/>
</dbReference>
<dbReference type="InterPro" id="IPR035068">
    <property type="entry name" value="TldD/PmbA_N"/>
</dbReference>
<dbReference type="InterPro" id="IPR036059">
    <property type="entry name" value="TldD/PmbA_sf"/>
</dbReference>
<dbReference type="InterPro" id="IPR047657">
    <property type="entry name" value="PmbA"/>
</dbReference>
<organism evidence="3 4">
    <name type="scientific">Caldimicrobium thiodismutans</name>
    <dbReference type="NCBI Taxonomy" id="1653476"/>
    <lineage>
        <taxon>Bacteria</taxon>
        <taxon>Pseudomonadati</taxon>
        <taxon>Thermodesulfobacteriota</taxon>
        <taxon>Thermodesulfobacteria</taxon>
        <taxon>Thermodesulfobacteriales</taxon>
        <taxon>Thermodesulfobacteriaceae</taxon>
        <taxon>Caldimicrobium</taxon>
    </lineage>
</organism>
<dbReference type="KEGG" id="cthi:THC_0285"/>
<sequence>MIEIVEYLRELTEKERALEFYLLQEKGISYEWRDTRPFLEKTFDERTLAVRYLNSQGLCGISYTLDLSREGIKAAIERSKSLSRAGLPSVYPSFSEEYPLIERRPYFELSKESILEILEEERKILLEDKAIRRIEREAFSCGEEEIFLIREGRVFSFSVPLYSFLISVVADSGMKSASAYTYQSAISFDNLDILKLSQDAKRRAKALSLAEKGVSLKARVLFPPLASLDLLSLLSFSLKGDEVIKGRSFLKDKIGKKIFSEELSVIDDGLNPSLPETRPFDDEGLPQKRKILIKEGVVEGFIWDAFYGEKTGFSSTGNARRPDPSSPPKVDFTNLYIEKGSKSPSELLNSSGFVFEVLEILGAHTADPISGDFSFGVSGILWEKGEPVKYLCEMGLSGNIFELFRDLEIGNDLTFFGDTGAPSLFFPSMDLG</sequence>
<dbReference type="GO" id="GO:0008237">
    <property type="term" value="F:metallopeptidase activity"/>
    <property type="evidence" value="ECO:0007669"/>
    <property type="project" value="InterPro"/>
</dbReference>
<accession>A0A0U4W0J2</accession>
<gene>
    <name evidence="3" type="ORF">THC_0285</name>
</gene>